<dbReference type="Proteomes" id="UP000246004">
    <property type="component" value="Unassembled WGS sequence"/>
</dbReference>
<organism evidence="1 2">
    <name type="scientific">Methanosphaera cuniculi</name>
    <dbReference type="NCBI Taxonomy" id="1077256"/>
    <lineage>
        <taxon>Archaea</taxon>
        <taxon>Methanobacteriati</taxon>
        <taxon>Methanobacteriota</taxon>
        <taxon>Methanomada group</taxon>
        <taxon>Methanobacteria</taxon>
        <taxon>Methanobacteriales</taxon>
        <taxon>Methanobacteriaceae</taxon>
        <taxon>Methanosphaera</taxon>
    </lineage>
</organism>
<dbReference type="EMBL" id="LWMS01000031">
    <property type="protein sequence ID" value="PWL08146.1"/>
    <property type="molecule type" value="Genomic_DNA"/>
</dbReference>
<evidence type="ECO:0000313" key="2">
    <source>
        <dbReference type="Proteomes" id="UP000246004"/>
    </source>
</evidence>
<gene>
    <name evidence="1" type="ORF">MSCUN_10770</name>
</gene>
<accession>A0A2V2BK71</accession>
<name>A0A2V2BK71_9EURY</name>
<protein>
    <submittedName>
        <fullName evidence="1">Uncharacterized protein</fullName>
    </submittedName>
</protein>
<sequence length="229" mass="27153">MLYKESMIQCPCMDLQEMMDTEVKIDEVDRTNNICIINTHRNVGVIAYTILTAYMNQKDNVTYVNSNTLIIHGIPLNTLKEQLRHLSNEVVAELFQQLYYNEPLIARDFKTHLSRYNMEHDENDDTYHIHTYDTGDALLMALILRYKGFTDVNYTRGHIYQDFTYNPETIDIKKELCSITIDEVRCAFGKLCEKSRRISKYFACMNNLCYHDKLCLYDDQFWDEPLKEY</sequence>
<dbReference type="AlphaFoldDB" id="A0A2V2BK71"/>
<reference evidence="1 2" key="1">
    <citation type="submission" date="2016-04" db="EMBL/GenBank/DDBJ databases">
        <title>Genome sequence of Methanosphaera cuniculi DSM 4103.</title>
        <authorList>
            <person name="Poehlein A."/>
            <person name="Seedorf H."/>
            <person name="Daniel R."/>
        </authorList>
    </citation>
    <scope>NUCLEOTIDE SEQUENCE [LARGE SCALE GENOMIC DNA]</scope>
    <source>
        <strain evidence="1 2">DSM 4103</strain>
    </source>
</reference>
<evidence type="ECO:0000313" key="1">
    <source>
        <dbReference type="EMBL" id="PWL08146.1"/>
    </source>
</evidence>
<proteinExistence type="predicted"/>
<comment type="caution">
    <text evidence="1">The sequence shown here is derived from an EMBL/GenBank/DDBJ whole genome shotgun (WGS) entry which is preliminary data.</text>
</comment>